<dbReference type="PROSITE" id="PS51184">
    <property type="entry name" value="JMJC"/>
    <property type="match status" value="1"/>
</dbReference>
<dbReference type="Gene3D" id="2.60.120.650">
    <property type="entry name" value="Cupin"/>
    <property type="match status" value="1"/>
</dbReference>
<feature type="region of interest" description="Disordered" evidence="2">
    <location>
        <begin position="764"/>
        <end position="833"/>
    </location>
</feature>
<feature type="coiled-coil region" evidence="1">
    <location>
        <begin position="885"/>
        <end position="912"/>
    </location>
</feature>
<feature type="region of interest" description="Disordered" evidence="2">
    <location>
        <begin position="666"/>
        <end position="718"/>
    </location>
</feature>
<evidence type="ECO:0000256" key="2">
    <source>
        <dbReference type="SAM" id="MobiDB-lite"/>
    </source>
</evidence>
<feature type="compositionally biased region" description="Low complexity" evidence="2">
    <location>
        <begin position="689"/>
        <end position="709"/>
    </location>
</feature>
<accession>A0A0D0B5A4</accession>
<dbReference type="EMBL" id="KN835133">
    <property type="protein sequence ID" value="KIK49266.1"/>
    <property type="molecule type" value="Genomic_DNA"/>
</dbReference>
<feature type="compositionally biased region" description="Polar residues" evidence="2">
    <location>
        <begin position="666"/>
        <end position="682"/>
    </location>
</feature>
<evidence type="ECO:0000313" key="4">
    <source>
        <dbReference type="EMBL" id="KIK49266.1"/>
    </source>
</evidence>
<feature type="domain" description="JmjC" evidence="3">
    <location>
        <begin position="172"/>
        <end position="331"/>
    </location>
</feature>
<keyword evidence="1" id="KW-0175">Coiled coil</keyword>
<dbReference type="OrthoDB" id="298344at2759"/>
<dbReference type="SMART" id="SM00558">
    <property type="entry name" value="JmjC"/>
    <property type="match status" value="1"/>
</dbReference>
<feature type="region of interest" description="Disordered" evidence="2">
    <location>
        <begin position="360"/>
        <end position="381"/>
    </location>
</feature>
<dbReference type="InterPro" id="IPR003347">
    <property type="entry name" value="JmjC_dom"/>
</dbReference>
<dbReference type="HOGENOM" id="CLU_291205_0_0_1"/>
<feature type="compositionally biased region" description="Pro residues" evidence="2">
    <location>
        <begin position="950"/>
        <end position="960"/>
    </location>
</feature>
<feature type="compositionally biased region" description="Polar residues" evidence="2">
    <location>
        <begin position="991"/>
        <end position="1000"/>
    </location>
</feature>
<dbReference type="STRING" id="930992.A0A0D0B5A4"/>
<dbReference type="Pfam" id="PF02373">
    <property type="entry name" value="JmjC"/>
    <property type="match status" value="1"/>
</dbReference>
<evidence type="ECO:0000313" key="5">
    <source>
        <dbReference type="Proteomes" id="UP000054485"/>
    </source>
</evidence>
<feature type="compositionally biased region" description="Basic and acidic residues" evidence="2">
    <location>
        <begin position="1027"/>
        <end position="1040"/>
    </location>
</feature>
<evidence type="ECO:0000256" key="1">
    <source>
        <dbReference type="SAM" id="Coils"/>
    </source>
</evidence>
<dbReference type="InParanoid" id="A0A0D0B5A4"/>
<reference evidence="5" key="2">
    <citation type="submission" date="2015-01" db="EMBL/GenBank/DDBJ databases">
        <title>Evolutionary Origins and Diversification of the Mycorrhizal Mutualists.</title>
        <authorList>
            <consortium name="DOE Joint Genome Institute"/>
            <consortium name="Mycorrhizal Genomics Consortium"/>
            <person name="Kohler A."/>
            <person name="Kuo A."/>
            <person name="Nagy L.G."/>
            <person name="Floudas D."/>
            <person name="Copeland A."/>
            <person name="Barry K.W."/>
            <person name="Cichocki N."/>
            <person name="Veneault-Fourrey C."/>
            <person name="LaButti K."/>
            <person name="Lindquist E.A."/>
            <person name="Lipzen A."/>
            <person name="Lundell T."/>
            <person name="Morin E."/>
            <person name="Murat C."/>
            <person name="Riley R."/>
            <person name="Ohm R."/>
            <person name="Sun H."/>
            <person name="Tunlid A."/>
            <person name="Henrissat B."/>
            <person name="Grigoriev I.V."/>
            <person name="Hibbett D.S."/>
            <person name="Martin F."/>
        </authorList>
    </citation>
    <scope>NUCLEOTIDE SEQUENCE [LARGE SCALE GENOMIC DNA]</scope>
    <source>
        <strain evidence="5">UH-Slu-Lm8-n1</strain>
    </source>
</reference>
<dbReference type="SUPFAM" id="SSF51197">
    <property type="entry name" value="Clavaminate synthase-like"/>
    <property type="match status" value="1"/>
</dbReference>
<organism evidence="4 5">
    <name type="scientific">Suillus luteus UH-Slu-Lm8-n1</name>
    <dbReference type="NCBI Taxonomy" id="930992"/>
    <lineage>
        <taxon>Eukaryota</taxon>
        <taxon>Fungi</taxon>
        <taxon>Dikarya</taxon>
        <taxon>Basidiomycota</taxon>
        <taxon>Agaricomycotina</taxon>
        <taxon>Agaricomycetes</taxon>
        <taxon>Agaricomycetidae</taxon>
        <taxon>Boletales</taxon>
        <taxon>Suillineae</taxon>
        <taxon>Suillaceae</taxon>
        <taxon>Suillus</taxon>
    </lineage>
</organism>
<dbReference type="AlphaFoldDB" id="A0A0D0B5A4"/>
<proteinExistence type="predicted"/>
<name>A0A0D0B5A4_9AGAM</name>
<gene>
    <name evidence="4" type="ORF">CY34DRAFT_7575</name>
</gene>
<reference evidence="4 5" key="1">
    <citation type="submission" date="2014-04" db="EMBL/GenBank/DDBJ databases">
        <authorList>
            <consortium name="DOE Joint Genome Institute"/>
            <person name="Kuo A."/>
            <person name="Ruytinx J."/>
            <person name="Rineau F."/>
            <person name="Colpaert J."/>
            <person name="Kohler A."/>
            <person name="Nagy L.G."/>
            <person name="Floudas D."/>
            <person name="Copeland A."/>
            <person name="Barry K.W."/>
            <person name="Cichocki N."/>
            <person name="Veneault-Fourrey C."/>
            <person name="LaButti K."/>
            <person name="Lindquist E.A."/>
            <person name="Lipzen A."/>
            <person name="Lundell T."/>
            <person name="Morin E."/>
            <person name="Murat C."/>
            <person name="Sun H."/>
            <person name="Tunlid A."/>
            <person name="Henrissat B."/>
            <person name="Grigoriev I.V."/>
            <person name="Hibbett D.S."/>
            <person name="Martin F."/>
            <person name="Nordberg H.P."/>
            <person name="Cantor M.N."/>
            <person name="Hua S.X."/>
        </authorList>
    </citation>
    <scope>NUCLEOTIDE SEQUENCE [LARGE SCALE GENOMIC DNA]</scope>
    <source>
        <strain evidence="4 5">UH-Slu-Lm8-n1</strain>
    </source>
</reference>
<sequence length="1049" mass="117605">MSDTTAQISHAELRSDATHSPAFDMDPYKRHSIVDDGTTRYLTKSLISTKGWTLEQLVKKSPNFLSVDRVRFDDPTLMQTIRSYEDSGAPLIIEGFHEHDSWPVDLFTLDWLEEHGKPGASARNVRTWADFDLPLSELIHKLRATPIYANENETERLYGKDAECPHEWATWLSTSNVLPSDLLPHGTNDYLQYLSSDVQTLMCYLGVGDTFTPFHKDLCASSGQNLMCYTENGGSSFWFMTESSAAPAMAEFFQTMNEELDFETHVVTLKELGQSRLKIYIAEQSIGDLVLVPPRSCHQVINNGGITMKTSWSRMTLKGLSNSLYHELPVYHRVCRPETYKVKLNIYRALHCQTQMLRELQEQQTSSHPDRSSPTVNSDPERVADDLHHLLELLDDVLGEEYSPKHQDMPHVSQSDTYHQSDIGCDFCGADIFQSFFECLPCAGINDEMEIGDGIVVCPLCYVEGRGCNCGIMYPTQCRPFGDLLRTRDEALHAIRAVCPDVVKDYDCLLGHSNSIISTRHVGVFIAACVLYKRRQMLSSIEEPTRMCLSKHVVPRSAIIYCSPCHAGRCTTHLLEGYHIHSASALLNSEDAVAWHGYHRESKAAFREGYARIQHDEKTGARPDFRLKLAYVASKFRTCKSVNPNATMPGWYDKCTELTSVSVASSPLKQTTNSSSSEATFTRSEKRSLSTASLSRRSTSLSELTSLPSDFQGSSPSNRVTSAFSVYESLSTTRKHPNVPLANGKKRRFVMDFVSVPHPPCDGASSSMFDDTTSHIGSLPDEDGTSSRLDTHPQDVDEEYEEFYDSAGGSNDRPPKKQRVGPRSKGFARQGPTRIEKCASNGKVYVTNKLQFPVELLPDFHKPANKAARSQATPGNIQSMLQKQLRLVMAENKKLRVAYANLEKDKEIVEDELCTKQRVNLELMTVARTFRAQFCKARDRIATRGQGPINYPPLSAPPIHKPQNGRGSLTDARSYTAAPPTEPRFLARPTAGSSSTILDTQSHEMGHSFRIGHRSAARYLPIQNMARHELETEGPRRDTMRQSYTLSDE</sequence>
<dbReference type="Proteomes" id="UP000054485">
    <property type="component" value="Unassembled WGS sequence"/>
</dbReference>
<feature type="region of interest" description="Disordered" evidence="2">
    <location>
        <begin position="1027"/>
        <end position="1049"/>
    </location>
</feature>
<evidence type="ECO:0000259" key="3">
    <source>
        <dbReference type="PROSITE" id="PS51184"/>
    </source>
</evidence>
<keyword evidence="5" id="KW-1185">Reference proteome</keyword>
<protein>
    <recommendedName>
        <fullName evidence="3">JmjC domain-containing protein</fullName>
    </recommendedName>
</protein>
<feature type="compositionally biased region" description="Polar residues" evidence="2">
    <location>
        <begin position="360"/>
        <end position="378"/>
    </location>
</feature>
<feature type="compositionally biased region" description="Polar residues" evidence="2">
    <location>
        <begin position="764"/>
        <end position="776"/>
    </location>
</feature>
<feature type="region of interest" description="Disordered" evidence="2">
    <location>
        <begin position="946"/>
        <end position="1001"/>
    </location>
</feature>